<keyword evidence="11" id="KW-1185">Reference proteome</keyword>
<gene>
    <name evidence="8" type="primary">msrQ</name>
    <name evidence="10" type="ORF">SNR37_001994</name>
</gene>
<evidence type="ECO:0000313" key="10">
    <source>
        <dbReference type="EMBL" id="MEE1672592.1"/>
    </source>
</evidence>
<dbReference type="Pfam" id="PF01794">
    <property type="entry name" value="Ferric_reduct"/>
    <property type="match status" value="1"/>
</dbReference>
<keyword evidence="7 8" id="KW-0472">Membrane</keyword>
<evidence type="ECO:0000256" key="4">
    <source>
        <dbReference type="ARBA" id="ARBA00022692"/>
    </source>
</evidence>
<dbReference type="EMBL" id="JAYDYW010000004">
    <property type="protein sequence ID" value="MEE1672592.1"/>
    <property type="molecule type" value="Genomic_DNA"/>
</dbReference>
<keyword evidence="5 8" id="KW-1133">Transmembrane helix</keyword>
<proteinExistence type="inferred from homology"/>
<sequence>MSKVINQKLAAYRWQIKTLLHLVLLCPLLYCILAVSNAWWGGDPVQAIIHYLANSALNILLVTLCLAPLSRKFKLPGLLAFRRLIGLYVFVYALLHLAAYLVIDLGLDWQLFWQENLQRPYIWLGMVAFLVLLAMSITSVKVLQQKLGRRWLQLHGFIYPITLLVLVHFWWSLKSGWLEPVLYLALVIGLISLRKLQVQRWLGSFSK</sequence>
<feature type="transmembrane region" description="Helical" evidence="8">
    <location>
        <begin position="20"/>
        <end position="42"/>
    </location>
</feature>
<comment type="similarity">
    <text evidence="8">Belongs to the MsrQ family.</text>
</comment>
<evidence type="ECO:0000256" key="8">
    <source>
        <dbReference type="HAMAP-Rule" id="MF_01207"/>
    </source>
</evidence>
<keyword evidence="8" id="KW-1003">Cell membrane</keyword>
<keyword evidence="8" id="KW-0288">FMN</keyword>
<dbReference type="RefSeq" id="WP_329774025.1">
    <property type="nucleotide sequence ID" value="NZ_JAYDYW010000004.1"/>
</dbReference>
<comment type="subunit">
    <text evidence="8">Heterodimer of a catalytic subunit (MsrP) and a heme-binding subunit (MsrQ).</text>
</comment>
<evidence type="ECO:0000256" key="6">
    <source>
        <dbReference type="ARBA" id="ARBA00023004"/>
    </source>
</evidence>
<evidence type="ECO:0000256" key="3">
    <source>
        <dbReference type="ARBA" id="ARBA00022617"/>
    </source>
</evidence>
<keyword evidence="4 8" id="KW-0812">Transmembrane</keyword>
<reference evidence="11" key="1">
    <citation type="submission" date="2023-07" db="EMBL/GenBank/DDBJ databases">
        <title>Draft genome sequence of Agarivorans aestuarii strain ZMCS4, a CAZymes producing bacteria isolated from the marine brown algae Clodostephus spongiosus.</title>
        <authorList>
            <person name="Lorente B."/>
            <person name="Cabral C."/>
            <person name="Frias J."/>
            <person name="Faria J."/>
            <person name="Toubarro D."/>
        </authorList>
    </citation>
    <scope>NUCLEOTIDE SEQUENCE [LARGE SCALE GENOMIC DNA]</scope>
    <source>
        <strain evidence="11">ZMCS4</strain>
    </source>
</reference>
<feature type="transmembrane region" description="Helical" evidence="8">
    <location>
        <begin position="177"/>
        <end position="193"/>
    </location>
</feature>
<evidence type="ECO:0000256" key="7">
    <source>
        <dbReference type="ARBA" id="ARBA00023136"/>
    </source>
</evidence>
<keyword evidence="2 8" id="KW-0813">Transport</keyword>
<feature type="domain" description="Ferric oxidoreductase" evidence="9">
    <location>
        <begin position="58"/>
        <end position="165"/>
    </location>
</feature>
<name>A0ABU7FZI7_9ALTE</name>
<evidence type="ECO:0000256" key="1">
    <source>
        <dbReference type="ARBA" id="ARBA00004141"/>
    </source>
</evidence>
<comment type="cofactor">
    <cofactor evidence="8">
        <name>heme b</name>
        <dbReference type="ChEBI" id="CHEBI:60344"/>
    </cofactor>
    <text evidence="8">Binds 1 heme b (iron(II)-protoporphyrin IX) group per subunit.</text>
</comment>
<comment type="caution">
    <text evidence="10">The sequence shown here is derived from an EMBL/GenBank/DDBJ whole genome shotgun (WGS) entry which is preliminary data.</text>
</comment>
<keyword evidence="3 8" id="KW-0349">Heme</keyword>
<evidence type="ECO:0000256" key="2">
    <source>
        <dbReference type="ARBA" id="ARBA00022448"/>
    </source>
</evidence>
<dbReference type="PANTHER" id="PTHR36964:SF1">
    <property type="entry name" value="PROTEIN-METHIONINE-SULFOXIDE REDUCTASE HEME-BINDING SUBUNIT MSRQ"/>
    <property type="match status" value="1"/>
</dbReference>
<comment type="function">
    <text evidence="8">Part of the MsrPQ system that repairs oxidized periplasmic proteins containing methionine sulfoxide residues (Met-O), using respiratory chain electrons. Thus protects these proteins from oxidative-stress damage caused by reactive species of oxygen and chlorine generated by the host defense mechanisms. MsrPQ is essential for the maintenance of envelope integrity under bleach stress, rescuing a wide series of structurally unrelated periplasmic proteins from methionine oxidation. MsrQ provides electrons for reduction to the reductase catalytic subunit MsrP, using the quinone pool of the respiratory chain.</text>
</comment>
<evidence type="ECO:0000313" key="11">
    <source>
        <dbReference type="Proteomes" id="UP001310248"/>
    </source>
</evidence>
<dbReference type="Proteomes" id="UP001310248">
    <property type="component" value="Unassembled WGS sequence"/>
</dbReference>
<feature type="transmembrane region" description="Helical" evidence="8">
    <location>
        <begin position="152"/>
        <end position="171"/>
    </location>
</feature>
<feature type="transmembrane region" description="Helical" evidence="8">
    <location>
        <begin position="48"/>
        <end position="69"/>
    </location>
</feature>
<dbReference type="HAMAP" id="MF_01207">
    <property type="entry name" value="MsrQ"/>
    <property type="match status" value="1"/>
</dbReference>
<keyword evidence="8" id="KW-0479">Metal-binding</keyword>
<organism evidence="10 11">
    <name type="scientific">Agarivorans aestuarii</name>
    <dbReference type="NCBI Taxonomy" id="1563703"/>
    <lineage>
        <taxon>Bacteria</taxon>
        <taxon>Pseudomonadati</taxon>
        <taxon>Pseudomonadota</taxon>
        <taxon>Gammaproteobacteria</taxon>
        <taxon>Alteromonadales</taxon>
        <taxon>Alteromonadaceae</taxon>
        <taxon>Agarivorans</taxon>
    </lineage>
</organism>
<keyword evidence="8" id="KW-0249">Electron transport</keyword>
<accession>A0ABU7FZI7</accession>
<dbReference type="PANTHER" id="PTHR36964">
    <property type="entry name" value="PROTEIN-METHIONINE-SULFOXIDE REDUCTASE HEME-BINDING SUBUNIT MSRQ"/>
    <property type="match status" value="1"/>
</dbReference>
<evidence type="ECO:0000259" key="9">
    <source>
        <dbReference type="Pfam" id="PF01794"/>
    </source>
</evidence>
<evidence type="ECO:0000256" key="5">
    <source>
        <dbReference type="ARBA" id="ARBA00022989"/>
    </source>
</evidence>
<comment type="subcellular location">
    <subcellularLocation>
        <location evidence="8">Cell membrane</location>
        <topology evidence="8">Multi-pass membrane protein</topology>
    </subcellularLocation>
    <subcellularLocation>
        <location evidence="1">Membrane</location>
        <topology evidence="1">Multi-pass membrane protein</topology>
    </subcellularLocation>
</comment>
<comment type="cofactor">
    <cofactor evidence="8">
        <name>FMN</name>
        <dbReference type="ChEBI" id="CHEBI:58210"/>
    </cofactor>
    <text evidence="8">Binds 1 FMN per subunit.</text>
</comment>
<keyword evidence="6 8" id="KW-0408">Iron</keyword>
<keyword evidence="8" id="KW-0285">Flavoprotein</keyword>
<feature type="transmembrane region" description="Helical" evidence="8">
    <location>
        <begin position="121"/>
        <end position="140"/>
    </location>
</feature>
<dbReference type="InterPro" id="IPR022837">
    <property type="entry name" value="MsrQ-like"/>
</dbReference>
<dbReference type="InterPro" id="IPR013130">
    <property type="entry name" value="Fe3_Rdtase_TM_dom"/>
</dbReference>
<protein>
    <recommendedName>
        <fullName evidence="8">Protein-methionine-sulfoxide reductase heme-binding subunit MsrQ</fullName>
    </recommendedName>
    <alternativeName>
        <fullName evidence="8">Flavocytochrome MsrQ</fullName>
    </alternativeName>
</protein>
<feature type="transmembrane region" description="Helical" evidence="8">
    <location>
        <begin position="81"/>
        <end position="101"/>
    </location>
</feature>